<comment type="function">
    <text evidence="5">Catalyzes the NADPH-dependent reduction of N-acetyl-5-glutamyl phosphate to yield N-acetyl-L-glutamate 5-semialdehyde.</text>
</comment>
<dbReference type="SMART" id="SM00859">
    <property type="entry name" value="Semialdhyde_dh"/>
    <property type="match status" value="1"/>
</dbReference>
<feature type="active site" evidence="5 6">
    <location>
        <position position="160"/>
    </location>
</feature>
<protein>
    <recommendedName>
        <fullName evidence="5">N-acetyl-gamma-glutamyl-phosphate reductase</fullName>
        <shortName evidence="5">AGPR</shortName>
        <ecNumber evidence="5">1.2.1.38</ecNumber>
    </recommendedName>
    <alternativeName>
        <fullName evidence="5">N-acetyl-glutamate semialdehyde dehydrogenase</fullName>
        <shortName evidence="5">NAGSA dehydrogenase</shortName>
    </alternativeName>
</protein>
<dbReference type="GO" id="GO:0051287">
    <property type="term" value="F:NAD binding"/>
    <property type="evidence" value="ECO:0007669"/>
    <property type="project" value="InterPro"/>
</dbReference>
<evidence type="ECO:0000259" key="7">
    <source>
        <dbReference type="SMART" id="SM00859"/>
    </source>
</evidence>
<dbReference type="HAMAP" id="MF_00150">
    <property type="entry name" value="ArgC_type1"/>
    <property type="match status" value="1"/>
</dbReference>
<proteinExistence type="inferred from homology"/>
<dbReference type="SUPFAM" id="SSF51735">
    <property type="entry name" value="NAD(P)-binding Rossmann-fold domains"/>
    <property type="match status" value="1"/>
</dbReference>
<keyword evidence="2 5" id="KW-0028">Amino-acid biosynthesis</keyword>
<name>A0A933SEB3_UNCEI</name>
<dbReference type="Proteomes" id="UP000696931">
    <property type="component" value="Unassembled WGS sequence"/>
</dbReference>
<dbReference type="EC" id="1.2.1.38" evidence="5"/>
<comment type="pathway">
    <text evidence="5">Amino-acid biosynthesis; L-arginine biosynthesis; N(2)-acetyl-L-ornithine from L-glutamate: step 3/4.</text>
</comment>
<organism evidence="8 9">
    <name type="scientific">Eiseniibacteriota bacterium</name>
    <dbReference type="NCBI Taxonomy" id="2212470"/>
    <lineage>
        <taxon>Bacteria</taxon>
        <taxon>Candidatus Eiseniibacteriota</taxon>
    </lineage>
</organism>
<dbReference type="NCBIfam" id="TIGR01850">
    <property type="entry name" value="argC"/>
    <property type="match status" value="1"/>
</dbReference>
<feature type="domain" description="Semialdehyde dehydrogenase NAD-binding" evidence="7">
    <location>
        <begin position="23"/>
        <end position="152"/>
    </location>
</feature>
<dbReference type="Pfam" id="PF22698">
    <property type="entry name" value="Semialdhyde_dhC_1"/>
    <property type="match status" value="1"/>
</dbReference>
<gene>
    <name evidence="5 8" type="primary">argC</name>
    <name evidence="8" type="ORF">HZA61_11770</name>
</gene>
<evidence type="ECO:0000256" key="5">
    <source>
        <dbReference type="HAMAP-Rule" id="MF_00150"/>
    </source>
</evidence>
<dbReference type="CDD" id="cd23934">
    <property type="entry name" value="AGPR_1_C"/>
    <property type="match status" value="1"/>
</dbReference>
<sequence length="359" mass="37706">MTAPAIPVAAPVVTDARGRRVARVAVLGASGYSGQEFIRLALQHDGVQIAALVSREHAGRPAAELMPGVDARAAALPAPVAPDALPALFEEGQFDTLVACLPHGAFKDYCAVHGEWIAKLARVIDLSSDHRDGADGYVYGLPEAFRDPIATATRIANPGCYPTAATLALLPALEAGWLGGPVSVTALSGVSGAGRKPALRTSFVELDGGAAIYKAGEVHPHVPEMARNFAKLSNGSARSAAVSFVPQLTPMARGILLTATVSLKHAMSPEEAHEAYVKRYANETFVRVLPQGEWPETRAVRNSNRCDVSVTTVHDGHTLLATTAIDNLVKGAAGQALQNLNVLLGWPEAWGLPVHGNPW</sequence>
<dbReference type="GO" id="GO:0070401">
    <property type="term" value="F:NADP+ binding"/>
    <property type="evidence" value="ECO:0007669"/>
    <property type="project" value="InterPro"/>
</dbReference>
<dbReference type="SUPFAM" id="SSF55347">
    <property type="entry name" value="Glyceraldehyde-3-phosphate dehydrogenase-like, C-terminal domain"/>
    <property type="match status" value="1"/>
</dbReference>
<evidence type="ECO:0000256" key="2">
    <source>
        <dbReference type="ARBA" id="ARBA00022605"/>
    </source>
</evidence>
<dbReference type="PANTHER" id="PTHR32338:SF10">
    <property type="entry name" value="N-ACETYL-GAMMA-GLUTAMYL-PHOSPHATE REDUCTASE, CHLOROPLASTIC-RELATED"/>
    <property type="match status" value="1"/>
</dbReference>
<comment type="subcellular location">
    <subcellularLocation>
        <location evidence="5">Cytoplasm</location>
    </subcellularLocation>
</comment>
<keyword evidence="4 5" id="KW-0560">Oxidoreductase</keyword>
<dbReference type="PANTHER" id="PTHR32338">
    <property type="entry name" value="N-ACETYL-GAMMA-GLUTAMYL-PHOSPHATE REDUCTASE, CHLOROPLASTIC-RELATED-RELATED"/>
    <property type="match status" value="1"/>
</dbReference>
<comment type="caution">
    <text evidence="8">The sequence shown here is derived from an EMBL/GenBank/DDBJ whole genome shotgun (WGS) entry which is preliminary data.</text>
</comment>
<evidence type="ECO:0000256" key="4">
    <source>
        <dbReference type="ARBA" id="ARBA00023002"/>
    </source>
</evidence>
<evidence type="ECO:0000256" key="3">
    <source>
        <dbReference type="ARBA" id="ARBA00022857"/>
    </source>
</evidence>
<keyword evidence="1 5" id="KW-0055">Arginine biosynthesis</keyword>
<dbReference type="GO" id="GO:0005737">
    <property type="term" value="C:cytoplasm"/>
    <property type="evidence" value="ECO:0007669"/>
    <property type="project" value="UniProtKB-SubCell"/>
</dbReference>
<comment type="catalytic activity">
    <reaction evidence="5">
        <text>N-acetyl-L-glutamate 5-semialdehyde + phosphate + NADP(+) = N-acetyl-L-glutamyl 5-phosphate + NADPH + H(+)</text>
        <dbReference type="Rhea" id="RHEA:21588"/>
        <dbReference type="ChEBI" id="CHEBI:15378"/>
        <dbReference type="ChEBI" id="CHEBI:29123"/>
        <dbReference type="ChEBI" id="CHEBI:43474"/>
        <dbReference type="ChEBI" id="CHEBI:57783"/>
        <dbReference type="ChEBI" id="CHEBI:57936"/>
        <dbReference type="ChEBI" id="CHEBI:58349"/>
        <dbReference type="EC" id="1.2.1.38"/>
    </reaction>
</comment>
<dbReference type="AlphaFoldDB" id="A0A933SEB3"/>
<dbReference type="EMBL" id="JACRIW010000081">
    <property type="protein sequence ID" value="MBI5170160.1"/>
    <property type="molecule type" value="Genomic_DNA"/>
</dbReference>
<dbReference type="Gene3D" id="3.40.50.720">
    <property type="entry name" value="NAD(P)-binding Rossmann-like Domain"/>
    <property type="match status" value="1"/>
</dbReference>
<dbReference type="GO" id="GO:0003942">
    <property type="term" value="F:N-acetyl-gamma-glutamyl-phosphate reductase activity"/>
    <property type="evidence" value="ECO:0007669"/>
    <property type="project" value="UniProtKB-UniRule"/>
</dbReference>
<dbReference type="PROSITE" id="PS01224">
    <property type="entry name" value="ARGC"/>
    <property type="match status" value="1"/>
</dbReference>
<keyword evidence="5" id="KW-0963">Cytoplasm</keyword>
<reference evidence="8" key="1">
    <citation type="submission" date="2020-07" db="EMBL/GenBank/DDBJ databases">
        <title>Huge and variable diversity of episymbiotic CPR bacteria and DPANN archaea in groundwater ecosystems.</title>
        <authorList>
            <person name="He C.Y."/>
            <person name="Keren R."/>
            <person name="Whittaker M."/>
            <person name="Farag I.F."/>
            <person name="Doudna J."/>
            <person name="Cate J.H.D."/>
            <person name="Banfield J.F."/>
        </authorList>
    </citation>
    <scope>NUCLEOTIDE SEQUENCE</scope>
    <source>
        <strain evidence="8">NC_groundwater_1813_Pr3_B-0.1um_71_17</strain>
    </source>
</reference>
<comment type="similarity">
    <text evidence="5">Belongs to the NAGSA dehydrogenase family. Type 1 subfamily.</text>
</comment>
<dbReference type="InterPro" id="IPR036291">
    <property type="entry name" value="NAD(P)-bd_dom_sf"/>
</dbReference>
<dbReference type="InterPro" id="IPR000534">
    <property type="entry name" value="Semialdehyde_DH_NAD-bd"/>
</dbReference>
<dbReference type="InterPro" id="IPR058924">
    <property type="entry name" value="AGPR_dimerisation_dom"/>
</dbReference>
<dbReference type="InterPro" id="IPR023013">
    <property type="entry name" value="AGPR_AS"/>
</dbReference>
<evidence type="ECO:0000256" key="6">
    <source>
        <dbReference type="PROSITE-ProRule" id="PRU10010"/>
    </source>
</evidence>
<accession>A0A933SEB3</accession>
<dbReference type="InterPro" id="IPR050085">
    <property type="entry name" value="AGPR"/>
</dbReference>
<keyword evidence="3 5" id="KW-0521">NADP</keyword>
<dbReference type="Gene3D" id="3.30.360.10">
    <property type="entry name" value="Dihydrodipicolinate Reductase, domain 2"/>
    <property type="match status" value="1"/>
</dbReference>
<dbReference type="InterPro" id="IPR000706">
    <property type="entry name" value="AGPR_type-1"/>
</dbReference>
<evidence type="ECO:0000313" key="9">
    <source>
        <dbReference type="Proteomes" id="UP000696931"/>
    </source>
</evidence>
<dbReference type="Pfam" id="PF01118">
    <property type="entry name" value="Semialdhyde_dh"/>
    <property type="match status" value="1"/>
</dbReference>
<evidence type="ECO:0000256" key="1">
    <source>
        <dbReference type="ARBA" id="ARBA00022571"/>
    </source>
</evidence>
<evidence type="ECO:0000313" key="8">
    <source>
        <dbReference type="EMBL" id="MBI5170160.1"/>
    </source>
</evidence>
<dbReference type="GO" id="GO:0006526">
    <property type="term" value="P:L-arginine biosynthetic process"/>
    <property type="evidence" value="ECO:0007669"/>
    <property type="project" value="UniProtKB-UniRule"/>
</dbReference>